<dbReference type="PANTHER" id="PTHR48101">
    <property type="entry name" value="METHYLMALONYL-COA MUTASE, MITOCHONDRIAL-RELATED"/>
    <property type="match status" value="1"/>
</dbReference>
<dbReference type="InterPro" id="IPR016176">
    <property type="entry name" value="Cbl-dep_enz_cat"/>
</dbReference>
<gene>
    <name evidence="2" type="ORF">GGR32_001368</name>
</gene>
<dbReference type="Proteomes" id="UP000553034">
    <property type="component" value="Unassembled WGS sequence"/>
</dbReference>
<evidence type="ECO:0000313" key="3">
    <source>
        <dbReference type="Proteomes" id="UP000553034"/>
    </source>
</evidence>
<evidence type="ECO:0000259" key="1">
    <source>
        <dbReference type="Pfam" id="PF01642"/>
    </source>
</evidence>
<name>A0A840EIB8_9FLAO</name>
<accession>A0A840EIB8</accession>
<dbReference type="SUPFAM" id="SSF51703">
    <property type="entry name" value="Cobalamin (vitamin B12)-dependent enzymes"/>
    <property type="match status" value="1"/>
</dbReference>
<sequence>MTKTLFEDFSPTSAKEWTQKIQVDLKGDDFNSLITHTNNGIDIKPFYHLENTPQTPISAAPTHWYITEKFIITHANQQEELKASIEKGTESLWLFFPKEIVNLTELLANIALENTPIFIELENLNNTHLKELKRFLKEHKNHQIRLGIDIVGNLAKTGNWLTNLKKDHDLLLDFLEIHELCSVQVAINTQVYQHAGATQVQQLAYALAHVNEYLNFITQKIPNIKSVFKPLFKTAISTNYFFETAKLIALRDLYATLAEAYDMPEDIEILAFPSTRNKTLYDYNVNMLRSTTECMSAVLGNANFICNMPYDEIFHHQNNFGRRIARNQLLILKNESYFDKVENPTDGTYYITHLVEQLSEKALDIFKQIEKSGGFLAALKAGTIQRKVKESAEKEQAQFDKGEITLIGTNKYQNPEDKMAHELEKSPFLQKEKRKTLIEPIIAKRLAEKLEQTRLNEE</sequence>
<proteinExistence type="predicted"/>
<dbReference type="GO" id="GO:0004494">
    <property type="term" value="F:methylmalonyl-CoA mutase activity"/>
    <property type="evidence" value="ECO:0007669"/>
    <property type="project" value="UniProtKB-EC"/>
</dbReference>
<dbReference type="EC" id="5.4.99.2" evidence="2"/>
<evidence type="ECO:0000313" key="2">
    <source>
        <dbReference type="EMBL" id="MBB4119072.1"/>
    </source>
</evidence>
<comment type="caution">
    <text evidence="2">The sequence shown here is derived from an EMBL/GenBank/DDBJ whole genome shotgun (WGS) entry which is preliminary data.</text>
</comment>
<dbReference type="EMBL" id="JACIFO010000005">
    <property type="protein sequence ID" value="MBB4119072.1"/>
    <property type="molecule type" value="Genomic_DNA"/>
</dbReference>
<dbReference type="PANTHER" id="PTHR48101:SF1">
    <property type="entry name" value="METHYLMALONYL-COA MUTASE, LARGE SUBUNIT"/>
    <property type="match status" value="1"/>
</dbReference>
<dbReference type="AlphaFoldDB" id="A0A840EIB8"/>
<feature type="domain" description="Methylmalonyl-CoA mutase alpha/beta chain catalytic" evidence="1">
    <location>
        <begin position="106"/>
        <end position="451"/>
    </location>
</feature>
<dbReference type="RefSeq" id="WP_183477432.1">
    <property type="nucleotide sequence ID" value="NZ_JACIFO010000005.1"/>
</dbReference>
<organism evidence="2 3">
    <name type="scientific">Mesonia hippocampi</name>
    <dbReference type="NCBI Taxonomy" id="1628250"/>
    <lineage>
        <taxon>Bacteria</taxon>
        <taxon>Pseudomonadati</taxon>
        <taxon>Bacteroidota</taxon>
        <taxon>Flavobacteriia</taxon>
        <taxon>Flavobacteriales</taxon>
        <taxon>Flavobacteriaceae</taxon>
        <taxon>Mesonia</taxon>
    </lineage>
</organism>
<dbReference type="GO" id="GO:0031419">
    <property type="term" value="F:cobalamin binding"/>
    <property type="evidence" value="ECO:0007669"/>
    <property type="project" value="InterPro"/>
</dbReference>
<keyword evidence="2" id="KW-0413">Isomerase</keyword>
<reference evidence="2 3" key="1">
    <citation type="submission" date="2020-08" db="EMBL/GenBank/DDBJ databases">
        <title>Genomic Encyclopedia of Type Strains, Phase IV (KMG-IV): sequencing the most valuable type-strain genomes for metagenomic binning, comparative biology and taxonomic classification.</title>
        <authorList>
            <person name="Goeker M."/>
        </authorList>
    </citation>
    <scope>NUCLEOTIDE SEQUENCE [LARGE SCALE GENOMIC DNA]</scope>
    <source>
        <strain evidence="2 3">DSM 29568</strain>
    </source>
</reference>
<protein>
    <submittedName>
        <fullName evidence="2">Methylmalonyl-CoA mutase</fullName>
        <ecNumber evidence="2">5.4.99.2</ecNumber>
    </submittedName>
</protein>
<dbReference type="Pfam" id="PF01642">
    <property type="entry name" value="MM_CoA_mutase"/>
    <property type="match status" value="1"/>
</dbReference>
<keyword evidence="3" id="KW-1185">Reference proteome</keyword>
<dbReference type="Gene3D" id="3.20.20.240">
    <property type="entry name" value="Methylmalonyl-CoA mutase"/>
    <property type="match status" value="1"/>
</dbReference>
<dbReference type="InterPro" id="IPR006099">
    <property type="entry name" value="MeMalonylCoA_mutase_a/b_cat"/>
</dbReference>
<dbReference type="CDD" id="cd03677">
    <property type="entry name" value="MM_CoA_mutase_beta"/>
    <property type="match status" value="1"/>
</dbReference>